<accession>A0A670K348</accession>
<dbReference type="Proteomes" id="UP000472272">
    <property type="component" value="Chromosome 13"/>
</dbReference>
<dbReference type="Gene3D" id="2.10.50.30">
    <property type="entry name" value="GPCR, family 3, nine cysteines domain"/>
    <property type="match status" value="1"/>
</dbReference>
<dbReference type="PANTHER" id="PTHR24061:SF599">
    <property type="entry name" value="G-PROTEIN COUPLED RECEPTORS FAMILY 3 PROFILE DOMAIN-CONTAINING PROTEIN"/>
    <property type="match status" value="1"/>
</dbReference>
<dbReference type="InterPro" id="IPR000337">
    <property type="entry name" value="GPCR_3"/>
</dbReference>
<keyword evidence="11" id="KW-0807">Transducer</keyword>
<dbReference type="Ensembl" id="ENSPMRT00000033885.1">
    <property type="protein sequence ID" value="ENSPMRP00000031953.1"/>
    <property type="gene ID" value="ENSPMRG00000020699.1"/>
</dbReference>
<dbReference type="InterPro" id="IPR017979">
    <property type="entry name" value="GPCR_3_CS"/>
</dbReference>
<keyword evidence="10" id="KW-0325">Glycoprotein</keyword>
<evidence type="ECO:0000256" key="9">
    <source>
        <dbReference type="ARBA" id="ARBA00023170"/>
    </source>
</evidence>
<sequence length="824" mass="93544">MCRKWEIKEGECTEYERRKQFPPLSYLIPQFNKTRKGYPDFIKAGGWIQTKTHNLALAFAVEEIHKSLKILPNVTLGFHIYDSYFDERMTYRTTLDLLFKSHRFVPNYKCDMRDLIWPTSQIDSPTQLEQFMDSTLTYGSFPPEDSDERQVPSFYRMVQNESHQYIGIIKLLQHFKWTWVGLFAVAGEMGERFFQIVDALLSLNGICSAFTQSIPREAHWDNPDELSYKFSSIFERFTDDKVNAFIISGEALTIAWLRTVIFLGDPSKKGNTTFSKVWIMTSQVDFVSASVQRTWDFELFQGAISFTIHSKDLPGFNEFLQNTRPGVIQGDGFLKDLWEQAFDCSFSNPGMSEMLDGMCTGDEKFQSLPRPVFEMDVTGESYSIYNAVYAVAHALHAIYSSRSKYDQYLDTILQDISFNNSAGETVSFNDKREMASGFDIVNTITFPNNSYLRVKIGQVNPDAIEGEKITIHEDTIDWYRSFKQGLPLSVCNDYCRPGHQKKRKEGEKFCCYDCTPCPEGKVSDQADVCFKCQEDEYPNKNKNGCLSKTMSFLSYEEPLGFSLASVAVSFSLITVFVLSAFIKFRDTPIVKANNRNLTYTLLISLLLCFLSSLLFIGHPGKVTCLLRQPTFGTIFSLAVSCVLAKTIMVSLAFIATKPGSSMTKWVGKGLSHSIVLSCSLIQANICILWLTTSPPFPALDMDSVAEETIVQCNEGSVVMFYCVLGYMGLLAIASFIVAFVARKLPDSFNEAKFITFSMLLFCSVWLSFVPTYLSTKGKYMVMVEIFSILASSAGLLGCIFVPKCYIIILRPELNNREQLIRRRN</sequence>
<feature type="transmembrane region" description="Helical" evidence="12">
    <location>
        <begin position="718"/>
        <end position="741"/>
    </location>
</feature>
<comment type="similarity">
    <text evidence="2">Belongs to the G-protein coupled receptor 3 family.</text>
</comment>
<keyword evidence="9" id="KW-0675">Receptor</keyword>
<dbReference type="PROSITE" id="PS50259">
    <property type="entry name" value="G_PROTEIN_RECEP_F3_4"/>
    <property type="match status" value="1"/>
</dbReference>
<dbReference type="PANTHER" id="PTHR24061">
    <property type="entry name" value="CALCIUM-SENSING RECEPTOR-RELATED"/>
    <property type="match status" value="1"/>
</dbReference>
<dbReference type="InterPro" id="IPR004073">
    <property type="entry name" value="GPCR_3_vmron_rcpt_2"/>
</dbReference>
<dbReference type="FunFam" id="3.40.50.2300:FF:000024">
    <property type="entry name" value="Vomeronasal 2, receptor 73"/>
    <property type="match status" value="1"/>
</dbReference>
<dbReference type="PRINTS" id="PR00248">
    <property type="entry name" value="GPCRMGR"/>
</dbReference>
<feature type="transmembrane region" description="Helical" evidence="12">
    <location>
        <begin position="674"/>
        <end position="692"/>
    </location>
</feature>
<feature type="transmembrane region" description="Helical" evidence="12">
    <location>
        <begin position="785"/>
        <end position="808"/>
    </location>
</feature>
<dbReference type="GeneTree" id="ENSGT00950000182788"/>
<proteinExistence type="inferred from homology"/>
<dbReference type="InterPro" id="IPR028082">
    <property type="entry name" value="Peripla_BP_I"/>
</dbReference>
<evidence type="ECO:0000256" key="10">
    <source>
        <dbReference type="ARBA" id="ARBA00023180"/>
    </source>
</evidence>
<evidence type="ECO:0000313" key="15">
    <source>
        <dbReference type="Proteomes" id="UP000472272"/>
    </source>
</evidence>
<keyword evidence="7" id="KW-0297">G-protein coupled receptor</keyword>
<dbReference type="GO" id="GO:0004930">
    <property type="term" value="F:G protein-coupled receptor activity"/>
    <property type="evidence" value="ECO:0007669"/>
    <property type="project" value="UniProtKB-KW"/>
</dbReference>
<reference evidence="14" key="2">
    <citation type="submission" date="2025-08" db="UniProtKB">
        <authorList>
            <consortium name="Ensembl"/>
        </authorList>
    </citation>
    <scope>IDENTIFICATION</scope>
</reference>
<dbReference type="InterPro" id="IPR017978">
    <property type="entry name" value="GPCR_3_C"/>
</dbReference>
<feature type="transmembrane region" description="Helical" evidence="12">
    <location>
        <begin position="630"/>
        <end position="654"/>
    </location>
</feature>
<evidence type="ECO:0000256" key="6">
    <source>
        <dbReference type="ARBA" id="ARBA00022989"/>
    </source>
</evidence>
<comment type="subcellular location">
    <subcellularLocation>
        <location evidence="1">Cell membrane</location>
        <topology evidence="1">Multi-pass membrane protein</topology>
    </subcellularLocation>
</comment>
<evidence type="ECO:0000256" key="2">
    <source>
        <dbReference type="ARBA" id="ARBA00007242"/>
    </source>
</evidence>
<feature type="domain" description="G-protein coupled receptors family 3 profile" evidence="13">
    <location>
        <begin position="559"/>
        <end position="823"/>
    </location>
</feature>
<dbReference type="AlphaFoldDB" id="A0A670K348"/>
<evidence type="ECO:0000313" key="14">
    <source>
        <dbReference type="Ensembl" id="ENSPMRP00000031953.1"/>
    </source>
</evidence>
<dbReference type="GO" id="GO:0005886">
    <property type="term" value="C:plasma membrane"/>
    <property type="evidence" value="ECO:0007669"/>
    <property type="project" value="UniProtKB-SubCell"/>
</dbReference>
<keyword evidence="3" id="KW-1003">Cell membrane</keyword>
<evidence type="ECO:0000256" key="8">
    <source>
        <dbReference type="ARBA" id="ARBA00023136"/>
    </source>
</evidence>
<evidence type="ECO:0000256" key="1">
    <source>
        <dbReference type="ARBA" id="ARBA00004651"/>
    </source>
</evidence>
<dbReference type="CDD" id="cd15283">
    <property type="entry name" value="7tmC_V2R_pheromone"/>
    <property type="match status" value="1"/>
</dbReference>
<reference evidence="14 15" key="1">
    <citation type="journal article" date="2019" name="Proc. Natl. Acad. Sci. U.S.A.">
        <title>Regulatory changes in pterin and carotenoid genes underlie balanced color polymorphisms in the wall lizard.</title>
        <authorList>
            <person name="Andrade P."/>
            <person name="Pinho C."/>
            <person name="Perez I de Lanuza G."/>
            <person name="Afonso S."/>
            <person name="Brejcha J."/>
            <person name="Rubin C.J."/>
            <person name="Wallerman O."/>
            <person name="Pereira P."/>
            <person name="Sabatino S.J."/>
            <person name="Bellati A."/>
            <person name="Pellitteri-Rosa D."/>
            <person name="Bosakova Z."/>
            <person name="Bunikis I."/>
            <person name="Carretero M.A."/>
            <person name="Feiner N."/>
            <person name="Marsik P."/>
            <person name="Pauperio F."/>
            <person name="Salvi D."/>
            <person name="Soler L."/>
            <person name="While G.M."/>
            <person name="Uller T."/>
            <person name="Font E."/>
            <person name="Andersson L."/>
            <person name="Carneiro M."/>
        </authorList>
    </citation>
    <scope>NUCLEOTIDE SEQUENCE</scope>
</reference>
<dbReference type="OMA" id="NESHQYI"/>
<dbReference type="Pfam" id="PF07562">
    <property type="entry name" value="NCD3G"/>
    <property type="match status" value="1"/>
</dbReference>
<dbReference type="PROSITE" id="PS00981">
    <property type="entry name" value="G_PROTEIN_RECEP_F3_3"/>
    <property type="match status" value="1"/>
</dbReference>
<evidence type="ECO:0000256" key="3">
    <source>
        <dbReference type="ARBA" id="ARBA00022475"/>
    </source>
</evidence>
<dbReference type="InterPro" id="IPR001828">
    <property type="entry name" value="ANF_lig-bd_rcpt"/>
</dbReference>
<keyword evidence="4 12" id="KW-0812">Transmembrane</keyword>
<keyword evidence="5" id="KW-0732">Signal</keyword>
<dbReference type="Pfam" id="PF00003">
    <property type="entry name" value="7tm_3"/>
    <property type="match status" value="1"/>
</dbReference>
<evidence type="ECO:0000256" key="11">
    <source>
        <dbReference type="ARBA" id="ARBA00023224"/>
    </source>
</evidence>
<reference evidence="14" key="3">
    <citation type="submission" date="2025-09" db="UniProtKB">
        <authorList>
            <consortium name="Ensembl"/>
        </authorList>
    </citation>
    <scope>IDENTIFICATION</scope>
</reference>
<feature type="transmembrane region" description="Helical" evidence="12">
    <location>
        <begin position="559"/>
        <end position="584"/>
    </location>
</feature>
<evidence type="ECO:0000256" key="12">
    <source>
        <dbReference type="SAM" id="Phobius"/>
    </source>
</evidence>
<dbReference type="InterPro" id="IPR038550">
    <property type="entry name" value="GPCR_3_9-Cys_sf"/>
</dbReference>
<dbReference type="PRINTS" id="PR01535">
    <property type="entry name" value="VOMERONASL2R"/>
</dbReference>
<organism evidence="14 15">
    <name type="scientific">Podarcis muralis</name>
    <name type="common">Wall lizard</name>
    <name type="synonym">Lacerta muralis</name>
    <dbReference type="NCBI Taxonomy" id="64176"/>
    <lineage>
        <taxon>Eukaryota</taxon>
        <taxon>Metazoa</taxon>
        <taxon>Chordata</taxon>
        <taxon>Craniata</taxon>
        <taxon>Vertebrata</taxon>
        <taxon>Euteleostomi</taxon>
        <taxon>Lepidosauria</taxon>
        <taxon>Squamata</taxon>
        <taxon>Bifurcata</taxon>
        <taxon>Unidentata</taxon>
        <taxon>Episquamata</taxon>
        <taxon>Laterata</taxon>
        <taxon>Lacertibaenia</taxon>
        <taxon>Lacertidae</taxon>
        <taxon>Podarcis</taxon>
    </lineage>
</organism>
<protein>
    <recommendedName>
        <fullName evidence="13">G-protein coupled receptors family 3 profile domain-containing protein</fullName>
    </recommendedName>
</protein>
<evidence type="ECO:0000259" key="13">
    <source>
        <dbReference type="PROSITE" id="PS50259"/>
    </source>
</evidence>
<keyword evidence="15" id="KW-1185">Reference proteome</keyword>
<dbReference type="InterPro" id="IPR011500">
    <property type="entry name" value="GPCR_3_9-Cys_dom"/>
</dbReference>
<keyword evidence="8 12" id="KW-0472">Membrane</keyword>
<name>A0A670K348_PODMU</name>
<evidence type="ECO:0000256" key="4">
    <source>
        <dbReference type="ARBA" id="ARBA00022692"/>
    </source>
</evidence>
<keyword evidence="6 12" id="KW-1133">Transmembrane helix</keyword>
<feature type="transmembrane region" description="Helical" evidence="12">
    <location>
        <begin position="596"/>
        <end position="618"/>
    </location>
</feature>
<evidence type="ECO:0000256" key="5">
    <source>
        <dbReference type="ARBA" id="ARBA00022729"/>
    </source>
</evidence>
<feature type="transmembrane region" description="Helical" evidence="12">
    <location>
        <begin position="753"/>
        <end position="773"/>
    </location>
</feature>
<dbReference type="Gene3D" id="3.40.50.2300">
    <property type="match status" value="2"/>
</dbReference>
<dbReference type="InterPro" id="IPR000068">
    <property type="entry name" value="GPCR_3_Ca_sens_rcpt-rel"/>
</dbReference>
<evidence type="ECO:0000256" key="7">
    <source>
        <dbReference type="ARBA" id="ARBA00023040"/>
    </source>
</evidence>
<dbReference type="SUPFAM" id="SSF53822">
    <property type="entry name" value="Periplasmic binding protein-like I"/>
    <property type="match status" value="1"/>
</dbReference>
<dbReference type="FunFam" id="2.10.50.30:FF:000002">
    <property type="entry name" value="Vomeronasal 2 receptor, h1"/>
    <property type="match status" value="1"/>
</dbReference>
<dbReference type="Pfam" id="PF01094">
    <property type="entry name" value="ANF_receptor"/>
    <property type="match status" value="1"/>
</dbReference>